<feature type="transmembrane region" description="Helical" evidence="1">
    <location>
        <begin position="113"/>
        <end position="132"/>
    </location>
</feature>
<dbReference type="EMBL" id="JAACJN010000014">
    <property type="protein sequence ID" value="KAF5390521.1"/>
    <property type="molecule type" value="Genomic_DNA"/>
</dbReference>
<evidence type="ECO:0008006" key="4">
    <source>
        <dbReference type="Google" id="ProtNLM"/>
    </source>
</evidence>
<keyword evidence="3" id="KW-1185">Reference proteome</keyword>
<protein>
    <recommendedName>
        <fullName evidence="4">Transmembrane protein</fullName>
    </recommendedName>
</protein>
<dbReference type="PANTHER" id="PTHR38848">
    <property type="entry name" value="G-PROTEIN COUPLED RECEPTORS FAMILY 3 PROFILE DOMAIN-CONTAINING PROTEIN"/>
    <property type="match status" value="1"/>
</dbReference>
<dbReference type="AlphaFoldDB" id="A0A8H5HWB3"/>
<feature type="transmembrane region" description="Helical" evidence="1">
    <location>
        <begin position="73"/>
        <end position="93"/>
    </location>
</feature>
<gene>
    <name evidence="2" type="ORF">D9757_002592</name>
</gene>
<evidence type="ECO:0000313" key="3">
    <source>
        <dbReference type="Proteomes" id="UP000518752"/>
    </source>
</evidence>
<dbReference type="OrthoDB" id="3210850at2759"/>
<keyword evidence="1" id="KW-0812">Transmembrane</keyword>
<reference evidence="2 3" key="1">
    <citation type="journal article" date="2020" name="ISME J.">
        <title>Uncovering the hidden diversity of litter-decomposition mechanisms in mushroom-forming fungi.</title>
        <authorList>
            <person name="Floudas D."/>
            <person name="Bentzer J."/>
            <person name="Ahren D."/>
            <person name="Johansson T."/>
            <person name="Persson P."/>
            <person name="Tunlid A."/>
        </authorList>
    </citation>
    <scope>NUCLEOTIDE SEQUENCE [LARGE SCALE GENOMIC DNA]</scope>
    <source>
        <strain evidence="2 3">CBS 406.79</strain>
    </source>
</reference>
<accession>A0A8H5HWB3</accession>
<comment type="caution">
    <text evidence="2">The sequence shown here is derived from an EMBL/GenBank/DDBJ whole genome shotgun (WGS) entry which is preliminary data.</text>
</comment>
<keyword evidence="1" id="KW-1133">Transmembrane helix</keyword>
<proteinExistence type="predicted"/>
<feature type="transmembrane region" description="Helical" evidence="1">
    <location>
        <begin position="32"/>
        <end position="53"/>
    </location>
</feature>
<organism evidence="2 3">
    <name type="scientific">Collybiopsis confluens</name>
    <dbReference type="NCBI Taxonomy" id="2823264"/>
    <lineage>
        <taxon>Eukaryota</taxon>
        <taxon>Fungi</taxon>
        <taxon>Dikarya</taxon>
        <taxon>Basidiomycota</taxon>
        <taxon>Agaricomycotina</taxon>
        <taxon>Agaricomycetes</taxon>
        <taxon>Agaricomycetidae</taxon>
        <taxon>Agaricales</taxon>
        <taxon>Marasmiineae</taxon>
        <taxon>Omphalotaceae</taxon>
        <taxon>Collybiopsis</taxon>
    </lineage>
</organism>
<sequence length="256" mass="28996">MNEQVLIYAFLSERVYIIWTGGNQVSRFKTKVYRLCAFVMLGYIVVVVLMIVGREGTIREDDICIIGLRSYSTISLIVYDFSLNIFLTTMFLFPLWRSHPMSPRLRSVAKRTLYGACTSLISSAVNFIILFLLGGNELGWVCLSSCVTDSMINALALFWVSSSPYPSHIIRDRFSLPTMDMSALTFVHAESSSARPTEHALPTTMSALETLQAIPEAYYDYIPLSKERLRTTVTMKQYKLSHFRTVEALAETSFLS</sequence>
<evidence type="ECO:0000313" key="2">
    <source>
        <dbReference type="EMBL" id="KAF5390521.1"/>
    </source>
</evidence>
<dbReference type="Proteomes" id="UP000518752">
    <property type="component" value="Unassembled WGS sequence"/>
</dbReference>
<dbReference type="PANTHER" id="PTHR38848:SF3">
    <property type="entry name" value="G-PROTEIN COUPLED RECEPTORS FAMILY 3 PROFILE DOMAIN-CONTAINING PROTEIN"/>
    <property type="match status" value="1"/>
</dbReference>
<evidence type="ECO:0000256" key="1">
    <source>
        <dbReference type="SAM" id="Phobius"/>
    </source>
</evidence>
<keyword evidence="1" id="KW-0472">Membrane</keyword>
<name>A0A8H5HWB3_9AGAR</name>